<sequence>MYVHRPDGPTCAPPAGLAPSPPVLAGRRIGILDNRKPNADVLLHRLADRLARRTGAEVTLVEVKNAAVPCEDQVLGRLVEEVELVLTGTAD</sequence>
<evidence type="ECO:0000259" key="1">
    <source>
        <dbReference type="Pfam" id="PF24696"/>
    </source>
</evidence>
<reference evidence="2" key="1">
    <citation type="submission" date="2018-05" db="EMBL/GenBank/DDBJ databases">
        <authorList>
            <person name="Lanie J.A."/>
            <person name="Ng W.-L."/>
            <person name="Kazmierczak K.M."/>
            <person name="Andrzejewski T.M."/>
            <person name="Davidsen T.M."/>
            <person name="Wayne K.J."/>
            <person name="Tettelin H."/>
            <person name="Glass J.I."/>
            <person name="Rusch D."/>
            <person name="Podicherti R."/>
            <person name="Tsui H.-C.T."/>
            <person name="Winkler M.E."/>
        </authorList>
    </citation>
    <scope>NUCLEOTIDE SEQUENCE</scope>
</reference>
<protein>
    <recommendedName>
        <fullName evidence="1">UGSC-like domain-containing protein</fullName>
    </recommendedName>
</protein>
<organism evidence="2">
    <name type="scientific">marine metagenome</name>
    <dbReference type="NCBI Taxonomy" id="408172"/>
    <lineage>
        <taxon>unclassified sequences</taxon>
        <taxon>metagenomes</taxon>
        <taxon>ecological metagenomes</taxon>
    </lineage>
</organism>
<dbReference type="EMBL" id="UINC01001639">
    <property type="protein sequence ID" value="SUZ85531.1"/>
    <property type="molecule type" value="Genomic_DNA"/>
</dbReference>
<gene>
    <name evidence="2" type="ORF">METZ01_LOCUS38385</name>
</gene>
<feature type="domain" description="UGSC-like" evidence="1">
    <location>
        <begin position="15"/>
        <end position="91"/>
    </location>
</feature>
<dbReference type="InterPro" id="IPR057767">
    <property type="entry name" value="UGSC-like_dom"/>
</dbReference>
<name>A0A381R1E3_9ZZZZ</name>
<accession>A0A381R1E3</accession>
<dbReference type="Pfam" id="PF24696">
    <property type="entry name" value="UGSC"/>
    <property type="match status" value="1"/>
</dbReference>
<proteinExistence type="predicted"/>
<dbReference type="AlphaFoldDB" id="A0A381R1E3"/>
<evidence type="ECO:0000313" key="2">
    <source>
        <dbReference type="EMBL" id="SUZ85531.1"/>
    </source>
</evidence>